<feature type="region of interest" description="Disordered" evidence="4">
    <location>
        <begin position="458"/>
        <end position="530"/>
    </location>
</feature>
<dbReference type="OMA" id="DAIKWKV"/>
<dbReference type="InterPro" id="IPR039997">
    <property type="entry name" value="TFE"/>
</dbReference>
<dbReference type="InterPro" id="IPR013083">
    <property type="entry name" value="Znf_RING/FYVE/PHD"/>
</dbReference>
<protein>
    <submittedName>
        <fullName evidence="6">Transcription factor TFIIE alpha subunit</fullName>
    </submittedName>
</protein>
<dbReference type="STRING" id="105231.A0A1Y1I0I0"/>
<dbReference type="Pfam" id="PF02002">
    <property type="entry name" value="TFIIE_alpha"/>
    <property type="match status" value="1"/>
</dbReference>
<evidence type="ECO:0000313" key="6">
    <source>
        <dbReference type="EMBL" id="GAQ83953.1"/>
    </source>
</evidence>
<organism evidence="6 7">
    <name type="scientific">Klebsormidium nitens</name>
    <name type="common">Green alga</name>
    <name type="synonym">Ulothrix nitens</name>
    <dbReference type="NCBI Taxonomy" id="105231"/>
    <lineage>
        <taxon>Eukaryota</taxon>
        <taxon>Viridiplantae</taxon>
        <taxon>Streptophyta</taxon>
        <taxon>Klebsormidiophyceae</taxon>
        <taxon>Klebsormidiales</taxon>
        <taxon>Klebsormidiaceae</taxon>
        <taxon>Klebsormidium</taxon>
    </lineage>
</organism>
<evidence type="ECO:0000313" key="7">
    <source>
        <dbReference type="Proteomes" id="UP000054558"/>
    </source>
</evidence>
<evidence type="ECO:0000256" key="3">
    <source>
        <dbReference type="ARBA" id="ARBA00023163"/>
    </source>
</evidence>
<dbReference type="PROSITE" id="PS51344">
    <property type="entry name" value="HTH_TFE_IIE"/>
    <property type="match status" value="1"/>
</dbReference>
<feature type="compositionally biased region" description="Acidic residues" evidence="4">
    <location>
        <begin position="485"/>
        <end position="499"/>
    </location>
</feature>
<dbReference type="OrthoDB" id="361102at2759"/>
<dbReference type="InterPro" id="IPR017919">
    <property type="entry name" value="TFIIE/TFIIEa_HTH"/>
</dbReference>
<feature type="region of interest" description="Disordered" evidence="4">
    <location>
        <begin position="89"/>
        <end position="143"/>
    </location>
</feature>
<proteinExistence type="inferred from homology"/>
<feature type="compositionally biased region" description="Basic and acidic residues" evidence="4">
    <location>
        <begin position="89"/>
        <end position="125"/>
    </location>
</feature>
<evidence type="ECO:0000256" key="2">
    <source>
        <dbReference type="ARBA" id="ARBA00023015"/>
    </source>
</evidence>
<evidence type="ECO:0000256" key="1">
    <source>
        <dbReference type="ARBA" id="ARBA00008947"/>
    </source>
</evidence>
<dbReference type="SUPFAM" id="SSF57783">
    <property type="entry name" value="Zinc beta-ribbon"/>
    <property type="match status" value="1"/>
</dbReference>
<dbReference type="GO" id="GO:0006367">
    <property type="term" value="P:transcription initiation at RNA polymerase II promoter"/>
    <property type="evidence" value="ECO:0000318"/>
    <property type="project" value="GO_Central"/>
</dbReference>
<dbReference type="SMART" id="SM00531">
    <property type="entry name" value="TFIIE"/>
    <property type="match status" value="1"/>
</dbReference>
<evidence type="ECO:0000259" key="5">
    <source>
        <dbReference type="PROSITE" id="PS51344"/>
    </source>
</evidence>
<dbReference type="AlphaFoldDB" id="A0A1Y1I0I0"/>
<evidence type="ECO:0000256" key="4">
    <source>
        <dbReference type="SAM" id="MobiDB-lite"/>
    </source>
</evidence>
<feature type="domain" description="HTH TFE/IIEalpha-type" evidence="5">
    <location>
        <begin position="7"/>
        <end position="163"/>
    </location>
</feature>
<dbReference type="InterPro" id="IPR002853">
    <property type="entry name" value="TFIIE_asu"/>
</dbReference>
<name>A0A1Y1I0I0_KLENI</name>
<dbReference type="Gene3D" id="3.30.40.10">
    <property type="entry name" value="Zinc/RING finger domain, C3HC4 (zinc finger)"/>
    <property type="match status" value="1"/>
</dbReference>
<dbReference type="Proteomes" id="UP000054558">
    <property type="component" value="Unassembled WGS sequence"/>
</dbReference>
<dbReference type="PANTHER" id="PTHR13097:SF7">
    <property type="entry name" value="GENERAL TRANSCRIPTION FACTOR IIE SUBUNIT 1"/>
    <property type="match status" value="1"/>
</dbReference>
<accession>A0A1Y1I0I0</accession>
<keyword evidence="3" id="KW-0804">Transcription</keyword>
<dbReference type="PANTHER" id="PTHR13097">
    <property type="entry name" value="TRANSCRIPTION INITIATION FACTOR IIE, ALPHA SUBUNIT"/>
    <property type="match status" value="1"/>
</dbReference>
<dbReference type="GO" id="GO:0005673">
    <property type="term" value="C:transcription factor TFIIE complex"/>
    <property type="evidence" value="ECO:0000318"/>
    <property type="project" value="GO_Central"/>
</dbReference>
<comment type="similarity">
    <text evidence="1">Belongs to the TFIIE alpha subunit family.</text>
</comment>
<reference evidence="6 7" key="1">
    <citation type="journal article" date="2014" name="Nat. Commun.">
        <title>Klebsormidium flaccidum genome reveals primary factors for plant terrestrial adaptation.</title>
        <authorList>
            <person name="Hori K."/>
            <person name="Maruyama F."/>
            <person name="Fujisawa T."/>
            <person name="Togashi T."/>
            <person name="Yamamoto N."/>
            <person name="Seo M."/>
            <person name="Sato S."/>
            <person name="Yamada T."/>
            <person name="Mori H."/>
            <person name="Tajima N."/>
            <person name="Moriyama T."/>
            <person name="Ikeuchi M."/>
            <person name="Watanabe M."/>
            <person name="Wada H."/>
            <person name="Kobayashi K."/>
            <person name="Saito M."/>
            <person name="Masuda T."/>
            <person name="Sasaki-Sekimoto Y."/>
            <person name="Mashiguchi K."/>
            <person name="Awai K."/>
            <person name="Shimojima M."/>
            <person name="Masuda S."/>
            <person name="Iwai M."/>
            <person name="Nobusawa T."/>
            <person name="Narise T."/>
            <person name="Kondo S."/>
            <person name="Saito H."/>
            <person name="Sato R."/>
            <person name="Murakawa M."/>
            <person name="Ihara Y."/>
            <person name="Oshima-Yamada Y."/>
            <person name="Ohtaka K."/>
            <person name="Satoh M."/>
            <person name="Sonobe K."/>
            <person name="Ishii M."/>
            <person name="Ohtani R."/>
            <person name="Kanamori-Sato M."/>
            <person name="Honoki R."/>
            <person name="Miyazaki D."/>
            <person name="Mochizuki H."/>
            <person name="Umetsu J."/>
            <person name="Higashi K."/>
            <person name="Shibata D."/>
            <person name="Kamiya Y."/>
            <person name="Sato N."/>
            <person name="Nakamura Y."/>
            <person name="Tabata S."/>
            <person name="Ida S."/>
            <person name="Kurokawa K."/>
            <person name="Ohta H."/>
        </authorList>
    </citation>
    <scope>NUCLEOTIDE SEQUENCE [LARGE SCALE GENOMIC DNA]</scope>
    <source>
        <strain evidence="6 7">NIES-2285</strain>
    </source>
</reference>
<keyword evidence="7" id="KW-1185">Reference proteome</keyword>
<sequence>MAVTEPYRKLIKLYARAFYDGEMLAPSPSDKPKKGKSSRGLAVVVLDTLMRRQWIKEEELAKDLQLHAKQLKKVLKVLQDEGIVVRDSRKETVLRDPSKPPRGAKPDDVKAEVKAEIGLAHEPKPPKPPGGADDGEDEEAPKPKYHTYTYCSIDYALALDVMRYRLLRARKKLRDEVDDKNVVQEYVCPGPNCGAKYTAHDAAALLNFDDHELHCSRCDTVLIEDSADLAKMDIGTKEDNERRRRREAVKDMLARIELQIKPLTDQLEVVRNLPPPVTLSLSEWVLQNSVMQQTLGSADGKEDRKGHVPTHVPLPFMGETQVKVEIAGAGGAAQAAPQEEAAPLKQLPPWMIRQSMTNLTAEQRGEYALPPGVKEELVKGEPKPEPEVGQFAVKPEPGLVKEEPADPEAEQRRIQEEYAKAYYAAYQESLRKAQEEAAVAAEVREDNGVGLTAGLEAKAEEEGMEWEEGPSDAGAAGLDVRIQEQEEGAYDDEEWEEGGTADALPGQDVDRKQTEEVLHAEDDLDWEEGG</sequence>
<keyword evidence="2" id="KW-0805">Transcription regulation</keyword>
<dbReference type="EMBL" id="DF237119">
    <property type="protein sequence ID" value="GAQ83953.1"/>
    <property type="molecule type" value="Genomic_DNA"/>
</dbReference>
<gene>
    <name evidence="6" type="ORF">KFL_001700080</name>
</gene>
<dbReference type="InterPro" id="IPR024550">
    <property type="entry name" value="TFIIEa/SarR/Rpc3_HTH_dom"/>
</dbReference>
<feature type="compositionally biased region" description="Basic and acidic residues" evidence="4">
    <location>
        <begin position="508"/>
        <end position="521"/>
    </location>
</feature>